<name>S7NKA0_MYOBR</name>
<feature type="region of interest" description="Disordered" evidence="1">
    <location>
        <begin position="25"/>
        <end position="94"/>
    </location>
</feature>
<sequence>MTTGRPKTSQVRCGGAAGVVNQAVANQRTATSQHQGHTPPRAALQAPAPTNPPTVARHCWDTARPCRTPARGLSYSTSSTQGPEAVDPPTQPPL</sequence>
<reference evidence="2 3" key="1">
    <citation type="journal article" date="2013" name="Nat. Commun.">
        <title>Genome analysis reveals insights into physiology and longevity of the Brandt's bat Myotis brandtii.</title>
        <authorList>
            <person name="Seim I."/>
            <person name="Fang X."/>
            <person name="Xiong Z."/>
            <person name="Lobanov A.V."/>
            <person name="Huang Z."/>
            <person name="Ma S."/>
            <person name="Feng Y."/>
            <person name="Turanov A.A."/>
            <person name="Zhu Y."/>
            <person name="Lenz T.L."/>
            <person name="Gerashchenko M.V."/>
            <person name="Fan D."/>
            <person name="Hee Yim S."/>
            <person name="Yao X."/>
            <person name="Jordan D."/>
            <person name="Xiong Y."/>
            <person name="Ma Y."/>
            <person name="Lyapunov A.N."/>
            <person name="Chen G."/>
            <person name="Kulakova O.I."/>
            <person name="Sun Y."/>
            <person name="Lee S.G."/>
            <person name="Bronson R.T."/>
            <person name="Moskalev A.A."/>
            <person name="Sunyaev S.R."/>
            <person name="Zhang G."/>
            <person name="Krogh A."/>
            <person name="Wang J."/>
            <person name="Gladyshev V.N."/>
        </authorList>
    </citation>
    <scope>NUCLEOTIDE SEQUENCE [LARGE SCALE GENOMIC DNA]</scope>
</reference>
<proteinExistence type="predicted"/>
<dbReference type="Proteomes" id="UP000052978">
    <property type="component" value="Unassembled WGS sequence"/>
</dbReference>
<gene>
    <name evidence="2" type="ORF">D623_10014210</name>
</gene>
<accession>S7NKA0</accession>
<organism evidence="2 3">
    <name type="scientific">Myotis brandtii</name>
    <name type="common">Brandt's bat</name>
    <dbReference type="NCBI Taxonomy" id="109478"/>
    <lineage>
        <taxon>Eukaryota</taxon>
        <taxon>Metazoa</taxon>
        <taxon>Chordata</taxon>
        <taxon>Craniata</taxon>
        <taxon>Vertebrata</taxon>
        <taxon>Euteleostomi</taxon>
        <taxon>Mammalia</taxon>
        <taxon>Eutheria</taxon>
        <taxon>Laurasiatheria</taxon>
        <taxon>Chiroptera</taxon>
        <taxon>Yangochiroptera</taxon>
        <taxon>Vespertilionidae</taxon>
        <taxon>Myotis</taxon>
    </lineage>
</organism>
<protein>
    <submittedName>
        <fullName evidence="2">Uncharacterized protein</fullName>
    </submittedName>
</protein>
<keyword evidence="3" id="KW-1185">Reference proteome</keyword>
<evidence type="ECO:0000313" key="2">
    <source>
        <dbReference type="EMBL" id="EPQ17934.1"/>
    </source>
</evidence>
<dbReference type="AlphaFoldDB" id="S7NKA0"/>
<evidence type="ECO:0000256" key="1">
    <source>
        <dbReference type="SAM" id="MobiDB-lite"/>
    </source>
</evidence>
<dbReference type="EMBL" id="KE164431">
    <property type="protein sequence ID" value="EPQ17934.1"/>
    <property type="molecule type" value="Genomic_DNA"/>
</dbReference>
<evidence type="ECO:0000313" key="3">
    <source>
        <dbReference type="Proteomes" id="UP000052978"/>
    </source>
</evidence>